<dbReference type="AlphaFoldDB" id="A0A5M9JAC9"/>
<reference evidence="4 5" key="1">
    <citation type="submission" date="2019-06" db="EMBL/GenBank/DDBJ databases">
        <title>Genome Sequence of the Brown Rot Fungal Pathogen Monilinia fructicola.</title>
        <authorList>
            <person name="De Miccolis Angelini R.M."/>
            <person name="Landi L."/>
            <person name="Abate D."/>
            <person name="Pollastro S."/>
            <person name="Romanazzi G."/>
            <person name="Faretra F."/>
        </authorList>
    </citation>
    <scope>NUCLEOTIDE SEQUENCE [LARGE SCALE GENOMIC DNA]</scope>
    <source>
        <strain evidence="4 5">Mfrc123</strain>
    </source>
</reference>
<dbReference type="PANTHER" id="PTHR22932:SF1">
    <property type="entry name" value="CO-CHAPERONE PROTEIN DAF-41"/>
    <property type="match status" value="1"/>
</dbReference>
<dbReference type="InterPro" id="IPR008978">
    <property type="entry name" value="HSP20-like_chaperone"/>
</dbReference>
<feature type="domain" description="CS" evidence="3">
    <location>
        <begin position="5"/>
        <end position="102"/>
    </location>
</feature>
<name>A0A5M9JAC9_MONFR</name>
<keyword evidence="5" id="KW-1185">Reference proteome</keyword>
<feature type="compositionally biased region" description="Acidic residues" evidence="2">
    <location>
        <begin position="158"/>
        <end position="182"/>
    </location>
</feature>
<dbReference type="CDD" id="cd06465">
    <property type="entry name" value="p23_hB-ind1_like"/>
    <property type="match status" value="1"/>
</dbReference>
<gene>
    <name evidence="4" type="ORF">EYC84_009575</name>
</gene>
<organism evidence="4 5">
    <name type="scientific">Monilinia fructicola</name>
    <name type="common">Brown rot fungus</name>
    <name type="synonym">Ciboria fructicola</name>
    <dbReference type="NCBI Taxonomy" id="38448"/>
    <lineage>
        <taxon>Eukaryota</taxon>
        <taxon>Fungi</taxon>
        <taxon>Dikarya</taxon>
        <taxon>Ascomycota</taxon>
        <taxon>Pezizomycotina</taxon>
        <taxon>Leotiomycetes</taxon>
        <taxon>Helotiales</taxon>
        <taxon>Sclerotiniaceae</taxon>
        <taxon>Monilinia</taxon>
    </lineage>
</organism>
<comment type="similarity">
    <text evidence="1">Belongs to the p23/wos2 family.</text>
</comment>
<evidence type="ECO:0000313" key="5">
    <source>
        <dbReference type="Proteomes" id="UP000322873"/>
    </source>
</evidence>
<dbReference type="InterPro" id="IPR007052">
    <property type="entry name" value="CS_dom"/>
</dbReference>
<dbReference type="InterPro" id="IPR045250">
    <property type="entry name" value="p23-like"/>
</dbReference>
<dbReference type="GO" id="GO:0005829">
    <property type="term" value="C:cytosol"/>
    <property type="evidence" value="ECO:0007669"/>
    <property type="project" value="TreeGrafter"/>
</dbReference>
<feature type="region of interest" description="Disordered" evidence="2">
    <location>
        <begin position="152"/>
        <end position="183"/>
    </location>
</feature>
<dbReference type="GO" id="GO:0051087">
    <property type="term" value="F:protein-folding chaperone binding"/>
    <property type="evidence" value="ECO:0007669"/>
    <property type="project" value="TreeGrafter"/>
</dbReference>
<dbReference type="Gene3D" id="2.60.40.790">
    <property type="match status" value="1"/>
</dbReference>
<dbReference type="GO" id="GO:0051879">
    <property type="term" value="F:Hsp90 protein binding"/>
    <property type="evidence" value="ECO:0007669"/>
    <property type="project" value="InterPro"/>
</dbReference>
<accession>A0A5M9JAC9</accession>
<evidence type="ECO:0000256" key="2">
    <source>
        <dbReference type="SAM" id="MobiDB-lite"/>
    </source>
</evidence>
<evidence type="ECO:0000259" key="3">
    <source>
        <dbReference type="PROSITE" id="PS51203"/>
    </source>
</evidence>
<proteinExistence type="inferred from homology"/>
<dbReference type="GO" id="GO:0006457">
    <property type="term" value="P:protein folding"/>
    <property type="evidence" value="ECO:0007669"/>
    <property type="project" value="TreeGrafter"/>
</dbReference>
<evidence type="ECO:0000256" key="1">
    <source>
        <dbReference type="ARBA" id="ARBA00025733"/>
    </source>
</evidence>
<dbReference type="Proteomes" id="UP000322873">
    <property type="component" value="Unassembled WGS sequence"/>
</dbReference>
<comment type="caution">
    <text evidence="4">The sequence shown here is derived from an EMBL/GenBank/DDBJ whole genome shotgun (WGS) entry which is preliminary data.</text>
</comment>
<sequence>MSETTATPEVLWAQRSNKTEAEKNFIYLTISVPDVKEPKIELKSDSLTFSGYSESLKRAYAVTLEFYAEIDESASKYNHTQKSTQFVLRKKELKEEFWPRLLKDSKKDEAPEEDLSQMNGMGGMPGMGDMMGGAGGDFGGIDFSKLGGAGMSGLDGLGGEEDEGEDEEDEEMPALEGEEEAAEEPKAKITEFLFHFKIAEVLDVLGCYVRIGMDTLCTLHQSYLVGLRVYK</sequence>
<dbReference type="SUPFAM" id="SSF49764">
    <property type="entry name" value="HSP20-like chaperones"/>
    <property type="match status" value="1"/>
</dbReference>
<dbReference type="PROSITE" id="PS51203">
    <property type="entry name" value="CS"/>
    <property type="match status" value="1"/>
</dbReference>
<dbReference type="EMBL" id="VICG01000013">
    <property type="protein sequence ID" value="KAA8565737.1"/>
    <property type="molecule type" value="Genomic_DNA"/>
</dbReference>
<dbReference type="GO" id="GO:0051131">
    <property type="term" value="P:chaperone-mediated protein complex assembly"/>
    <property type="evidence" value="ECO:0007669"/>
    <property type="project" value="TreeGrafter"/>
</dbReference>
<evidence type="ECO:0000313" key="4">
    <source>
        <dbReference type="EMBL" id="KAA8565737.1"/>
    </source>
</evidence>
<dbReference type="VEuPathDB" id="FungiDB:MFRU_006g02960"/>
<dbReference type="PANTHER" id="PTHR22932">
    <property type="entry name" value="TELOMERASE-BINDING PROTEIN P23 HSP90 CO-CHAPERONE"/>
    <property type="match status" value="1"/>
</dbReference>
<protein>
    <recommendedName>
        <fullName evidence="3">CS domain-containing protein</fullName>
    </recommendedName>
</protein>
<dbReference type="GO" id="GO:0005634">
    <property type="term" value="C:nucleus"/>
    <property type="evidence" value="ECO:0007669"/>
    <property type="project" value="TreeGrafter"/>
</dbReference>